<feature type="domain" description="Peptidase A1" evidence="8">
    <location>
        <begin position="148"/>
        <end position="494"/>
    </location>
</feature>
<dbReference type="SUPFAM" id="SSF50630">
    <property type="entry name" value="Acid proteases"/>
    <property type="match status" value="1"/>
</dbReference>
<dbReference type="RefSeq" id="XP_024384114.1">
    <property type="nucleotide sequence ID" value="XM_024528346.2"/>
</dbReference>
<dbReference type="EnsemblPlants" id="Pp3c9_9590V3.2">
    <property type="protein sequence ID" value="PAC:32911478.CDS.1"/>
    <property type="gene ID" value="Pp3c9_9590"/>
</dbReference>
<dbReference type="InterPro" id="IPR033121">
    <property type="entry name" value="PEPTIDASE_A1"/>
</dbReference>
<dbReference type="PANTHER" id="PTHR47967">
    <property type="entry name" value="OS07G0603500 PROTEIN-RELATED"/>
    <property type="match status" value="1"/>
</dbReference>
<gene>
    <name evidence="10" type="primary">LOC112286449</name>
    <name evidence="9" type="ORF">PHYPA_012512</name>
</gene>
<evidence type="ECO:0000313" key="11">
    <source>
        <dbReference type="Proteomes" id="UP000006727"/>
    </source>
</evidence>
<feature type="compositionally biased region" description="Basic and acidic residues" evidence="6">
    <location>
        <begin position="109"/>
        <end position="124"/>
    </location>
</feature>
<keyword evidence="2" id="KW-0645">Protease</keyword>
<dbReference type="EMBL" id="ABEU02000009">
    <property type="protein sequence ID" value="PNR48039.1"/>
    <property type="molecule type" value="Genomic_DNA"/>
</dbReference>
<dbReference type="GO" id="GO:0004190">
    <property type="term" value="F:aspartic-type endopeptidase activity"/>
    <property type="evidence" value="ECO:0007669"/>
    <property type="project" value="UniProtKB-KW"/>
</dbReference>
<evidence type="ECO:0000256" key="3">
    <source>
        <dbReference type="ARBA" id="ARBA00022750"/>
    </source>
</evidence>
<dbReference type="PaxDb" id="3218-PP1S24_95V6.1"/>
<dbReference type="Gene3D" id="2.40.70.10">
    <property type="entry name" value="Acid Proteases"/>
    <property type="match status" value="2"/>
</dbReference>
<feature type="chain" id="PRO_5043158243" description="Peptidase A1 domain-containing protein" evidence="7">
    <location>
        <begin position="27"/>
        <end position="504"/>
    </location>
</feature>
<evidence type="ECO:0000256" key="6">
    <source>
        <dbReference type="SAM" id="MobiDB-lite"/>
    </source>
</evidence>
<dbReference type="PROSITE" id="PS51767">
    <property type="entry name" value="PEPTIDASE_A1"/>
    <property type="match status" value="1"/>
</dbReference>
<dbReference type="GO" id="GO:0006508">
    <property type="term" value="P:proteolysis"/>
    <property type="evidence" value="ECO:0007669"/>
    <property type="project" value="UniProtKB-KW"/>
</dbReference>
<reference evidence="9 11" key="1">
    <citation type="journal article" date="2008" name="Science">
        <title>The Physcomitrella genome reveals evolutionary insights into the conquest of land by plants.</title>
        <authorList>
            <person name="Rensing S."/>
            <person name="Lang D."/>
            <person name="Zimmer A."/>
            <person name="Terry A."/>
            <person name="Salamov A."/>
            <person name="Shapiro H."/>
            <person name="Nishiyama T."/>
            <person name="Perroud P.-F."/>
            <person name="Lindquist E."/>
            <person name="Kamisugi Y."/>
            <person name="Tanahashi T."/>
            <person name="Sakakibara K."/>
            <person name="Fujita T."/>
            <person name="Oishi K."/>
            <person name="Shin-I T."/>
            <person name="Kuroki Y."/>
            <person name="Toyoda A."/>
            <person name="Suzuki Y."/>
            <person name="Hashimoto A."/>
            <person name="Yamaguchi K."/>
            <person name="Sugano A."/>
            <person name="Kohara Y."/>
            <person name="Fujiyama A."/>
            <person name="Anterola A."/>
            <person name="Aoki S."/>
            <person name="Ashton N."/>
            <person name="Barbazuk W.B."/>
            <person name="Barker E."/>
            <person name="Bennetzen J."/>
            <person name="Bezanilla M."/>
            <person name="Blankenship R."/>
            <person name="Cho S.H."/>
            <person name="Dutcher S."/>
            <person name="Estelle M."/>
            <person name="Fawcett J.A."/>
            <person name="Gundlach H."/>
            <person name="Hanada K."/>
            <person name="Heyl A."/>
            <person name="Hicks K.A."/>
            <person name="Hugh J."/>
            <person name="Lohr M."/>
            <person name="Mayer K."/>
            <person name="Melkozernov A."/>
            <person name="Murata T."/>
            <person name="Nelson D."/>
            <person name="Pils B."/>
            <person name="Prigge M."/>
            <person name="Reiss B."/>
            <person name="Renner T."/>
            <person name="Rombauts S."/>
            <person name="Rushton P."/>
            <person name="Sanderfoot A."/>
            <person name="Schween G."/>
            <person name="Shiu S.-H."/>
            <person name="Stueber K."/>
            <person name="Theodoulou F.L."/>
            <person name="Tu H."/>
            <person name="Van de Peer Y."/>
            <person name="Verrier P.J."/>
            <person name="Waters E."/>
            <person name="Wood A."/>
            <person name="Yang L."/>
            <person name="Cove D."/>
            <person name="Cuming A."/>
            <person name="Hasebe M."/>
            <person name="Lucas S."/>
            <person name="Mishler D.B."/>
            <person name="Reski R."/>
            <person name="Grigoriev I."/>
            <person name="Quatrano R.S."/>
            <person name="Boore J.L."/>
        </authorList>
    </citation>
    <scope>NUCLEOTIDE SEQUENCE [LARGE SCALE GENOMIC DNA]</scope>
    <source>
        <strain evidence="10 11">cv. Gransden 2004</strain>
    </source>
</reference>
<feature type="region of interest" description="Disordered" evidence="6">
    <location>
        <begin position="54"/>
        <end position="73"/>
    </location>
</feature>
<accession>A0A2K1K2N7</accession>
<evidence type="ECO:0000256" key="2">
    <source>
        <dbReference type="ARBA" id="ARBA00022670"/>
    </source>
</evidence>
<evidence type="ECO:0000259" key="8">
    <source>
        <dbReference type="PROSITE" id="PS51767"/>
    </source>
</evidence>
<dbReference type="GeneID" id="112286449"/>
<reference evidence="10" key="3">
    <citation type="submission" date="2020-12" db="UniProtKB">
        <authorList>
            <consortium name="EnsemblPlants"/>
        </authorList>
    </citation>
    <scope>IDENTIFICATION</scope>
</reference>
<protein>
    <recommendedName>
        <fullName evidence="8">Peptidase A1 domain-containing protein</fullName>
    </recommendedName>
</protein>
<dbReference type="CDD" id="cd05476">
    <property type="entry name" value="pepsin_A_like_plant"/>
    <property type="match status" value="1"/>
</dbReference>
<dbReference type="EnsemblPlants" id="Pp3c9_9590V3.1">
    <property type="protein sequence ID" value="PAC:32911477.CDS.1"/>
    <property type="gene ID" value="Pp3c9_9590"/>
</dbReference>
<dbReference type="InterPro" id="IPR051708">
    <property type="entry name" value="Plant_Aspart_Prot_A1"/>
</dbReference>
<keyword evidence="5" id="KW-0325">Glycoprotein</keyword>
<dbReference type="Proteomes" id="UP000006727">
    <property type="component" value="Chromosome 9"/>
</dbReference>
<dbReference type="Pfam" id="PF14543">
    <property type="entry name" value="TAXi_N"/>
    <property type="match status" value="1"/>
</dbReference>
<evidence type="ECO:0000313" key="10">
    <source>
        <dbReference type="EnsemblPlants" id="PAC:32911477.CDS.1"/>
    </source>
</evidence>
<feature type="region of interest" description="Disordered" evidence="6">
    <location>
        <begin position="95"/>
        <end position="134"/>
    </location>
</feature>
<evidence type="ECO:0000256" key="1">
    <source>
        <dbReference type="ARBA" id="ARBA00007447"/>
    </source>
</evidence>
<dbReference type="InterPro" id="IPR032799">
    <property type="entry name" value="TAXi_C"/>
</dbReference>
<dbReference type="InterPro" id="IPR034161">
    <property type="entry name" value="Pepsin-like_plant"/>
</dbReference>
<keyword evidence="3" id="KW-0064">Aspartyl protease</keyword>
<dbReference type="STRING" id="3218.A0A2K1K2N7"/>
<keyword evidence="4" id="KW-0378">Hydrolase</keyword>
<evidence type="ECO:0000256" key="7">
    <source>
        <dbReference type="SAM" id="SignalP"/>
    </source>
</evidence>
<proteinExistence type="inferred from homology"/>
<dbReference type="InterPro" id="IPR021109">
    <property type="entry name" value="Peptidase_aspartic_dom_sf"/>
</dbReference>
<dbReference type="KEGG" id="ppp:112286449"/>
<comment type="similarity">
    <text evidence="1">Belongs to the peptidase A1 family.</text>
</comment>
<evidence type="ECO:0000256" key="5">
    <source>
        <dbReference type="ARBA" id="ARBA00023180"/>
    </source>
</evidence>
<feature type="signal peptide" evidence="7">
    <location>
        <begin position="1"/>
        <end position="26"/>
    </location>
</feature>
<dbReference type="Gramene" id="Pp3c9_9590V3.2">
    <property type="protein sequence ID" value="PAC:32911478.CDS.1"/>
    <property type="gene ID" value="Pp3c9_9590"/>
</dbReference>
<dbReference type="OrthoDB" id="2747330at2759"/>
<keyword evidence="7" id="KW-0732">Signal</keyword>
<dbReference type="AlphaFoldDB" id="A0A2K1K2N7"/>
<keyword evidence="11" id="KW-1185">Reference proteome</keyword>
<organism evidence="9">
    <name type="scientific">Physcomitrium patens</name>
    <name type="common">Spreading-leaved earth moss</name>
    <name type="synonym">Physcomitrella patens</name>
    <dbReference type="NCBI Taxonomy" id="3218"/>
    <lineage>
        <taxon>Eukaryota</taxon>
        <taxon>Viridiplantae</taxon>
        <taxon>Streptophyta</taxon>
        <taxon>Embryophyta</taxon>
        <taxon>Bryophyta</taxon>
        <taxon>Bryophytina</taxon>
        <taxon>Bryopsida</taxon>
        <taxon>Funariidae</taxon>
        <taxon>Funariales</taxon>
        <taxon>Funariaceae</taxon>
        <taxon>Physcomitrium</taxon>
    </lineage>
</organism>
<dbReference type="Pfam" id="PF14541">
    <property type="entry name" value="TAXi_C"/>
    <property type="match status" value="1"/>
</dbReference>
<evidence type="ECO:0000256" key="4">
    <source>
        <dbReference type="ARBA" id="ARBA00022801"/>
    </source>
</evidence>
<reference evidence="9 11" key="2">
    <citation type="journal article" date="2018" name="Plant J.">
        <title>The Physcomitrella patens chromosome-scale assembly reveals moss genome structure and evolution.</title>
        <authorList>
            <person name="Lang D."/>
            <person name="Ullrich K.K."/>
            <person name="Murat F."/>
            <person name="Fuchs J."/>
            <person name="Jenkins J."/>
            <person name="Haas F.B."/>
            <person name="Piednoel M."/>
            <person name="Gundlach H."/>
            <person name="Van Bel M."/>
            <person name="Meyberg R."/>
            <person name="Vives C."/>
            <person name="Morata J."/>
            <person name="Symeonidi A."/>
            <person name="Hiss M."/>
            <person name="Muchero W."/>
            <person name="Kamisugi Y."/>
            <person name="Saleh O."/>
            <person name="Blanc G."/>
            <person name="Decker E.L."/>
            <person name="van Gessel N."/>
            <person name="Grimwood J."/>
            <person name="Hayes R.D."/>
            <person name="Graham S.W."/>
            <person name="Gunter L.E."/>
            <person name="McDaniel S.F."/>
            <person name="Hoernstein S.N.W."/>
            <person name="Larsson A."/>
            <person name="Li F.W."/>
            <person name="Perroud P.F."/>
            <person name="Phillips J."/>
            <person name="Ranjan P."/>
            <person name="Rokshar D.S."/>
            <person name="Rothfels C.J."/>
            <person name="Schneider L."/>
            <person name="Shu S."/>
            <person name="Stevenson D.W."/>
            <person name="Thummler F."/>
            <person name="Tillich M."/>
            <person name="Villarreal Aguilar J.C."/>
            <person name="Widiez T."/>
            <person name="Wong G.K."/>
            <person name="Wymore A."/>
            <person name="Zhang Y."/>
            <person name="Zimmer A.D."/>
            <person name="Quatrano R.S."/>
            <person name="Mayer K.F.X."/>
            <person name="Goodstein D."/>
            <person name="Casacuberta J.M."/>
            <person name="Vandepoele K."/>
            <person name="Reski R."/>
            <person name="Cuming A.C."/>
            <person name="Tuskan G.A."/>
            <person name="Maumus F."/>
            <person name="Salse J."/>
            <person name="Schmutz J."/>
            <person name="Rensing S.A."/>
        </authorList>
    </citation>
    <scope>NUCLEOTIDE SEQUENCE [LARGE SCALE GENOMIC DNA]</scope>
    <source>
        <strain evidence="10 11">cv. Gransden 2004</strain>
    </source>
</reference>
<dbReference type="OMA" id="HASMGER"/>
<dbReference type="InterPro" id="IPR032861">
    <property type="entry name" value="TAXi_N"/>
</dbReference>
<evidence type="ECO:0000313" key="9">
    <source>
        <dbReference type="EMBL" id="PNR48039.1"/>
    </source>
</evidence>
<sequence>MTNCCCAVSLLTLSILLCIVLRGVQSSSVLRATVENAADNARYGGESSRSGGLYFSLKRRDSPDSPFRQRHRSRMDQLQVVLHRDNARAKSFQEHIITRQPRRATGMSTEKDSSDAAPCHRSDSPADPTVPENLEQGSLLAPENAGEYYTELYAGTPRQLIVAMVDLGSDVFWMGKPLSRLRNRKYTDPVKSFFYPSSSVSFTLIPSGSENCLALKGIHVSGQREDCRLLVGTKEQYYGALEFAYEDIRLNKTAEYKSGVIKQLLISVSQVPRSTAGVLGLGRGDSSFATQVVKRHTHFFNRISYCLADTDEPAGSSLVFSSGEGGPHLEFTPLLKHPLVETFYFVNLVAVAVNGAKLPISSKVLKMNSEGNGGAILDMSTRFTRFPNSAFDHLVKALKALIRLPTMVVPRFQLCYSTVNTGTLIIPTVTLIFENGVRMRLPMENTFVSVTEQGDVMCLAMVPGNPGTATVIGSAQQQNFLIVIDREASRLGFAPLQCASSPNL</sequence>
<dbReference type="Gramene" id="Pp3c9_9590V3.1">
    <property type="protein sequence ID" value="PAC:32911477.CDS.1"/>
    <property type="gene ID" value="Pp3c9_9590"/>
</dbReference>
<name>A0A2K1K2N7_PHYPA</name>